<dbReference type="SMART" id="SM00454">
    <property type="entry name" value="SAM"/>
    <property type="match status" value="1"/>
</dbReference>
<dbReference type="SUPFAM" id="SSF47769">
    <property type="entry name" value="SAM/Pointed domain"/>
    <property type="match status" value="1"/>
</dbReference>
<feature type="compositionally biased region" description="Polar residues" evidence="2">
    <location>
        <begin position="459"/>
        <end position="473"/>
    </location>
</feature>
<dbReference type="KEGG" id="spu:100888972"/>
<protein>
    <recommendedName>
        <fullName evidence="3">SAM domain-containing protein</fullName>
    </recommendedName>
</protein>
<dbReference type="Pfam" id="PF00536">
    <property type="entry name" value="SAM_1"/>
    <property type="match status" value="1"/>
</dbReference>
<keyword evidence="5" id="KW-1185">Reference proteome</keyword>
<dbReference type="InterPro" id="IPR052281">
    <property type="entry name" value="GAREM"/>
</dbReference>
<dbReference type="AlphaFoldDB" id="A0A7M7LWD2"/>
<dbReference type="InterPro" id="IPR013761">
    <property type="entry name" value="SAM/pointed_sf"/>
</dbReference>
<sequence length="641" mass="72864">MSGNIDFSRPSSNFEATKTRTSNMYPGHGGYVARPRTPPRPEKPDKRPSVSSLDAGIKTLPGPEDFPRTLTLDLPSDERTSDLAKLLCEMKLPQCVKLNESFVVPGCSTALREGDIFLLHFIYENETVHATTSKGKNLRLPIYAQQKYEILPLDPRLDDVSYCGTKALMDADPLPTAVRVVEAHCSIRKDEDQEADEIIQIHGFEEDEERGRLLIGMSGSSPIRYSTDLNTSQYTTMLSPDFHPMAEVIERKFPQRVRIPDEKKSFGERNFKEEKVLNLKKFSLDKCVIATRAGDDHIYSIPLTTPMKMVHNPMAMKDKHVLSILPALYPLVNTSWGVVDPTQEALNTSMEAIPQPIRLVMDVWFNSEEGKRRACDASNTRVENLKETIEMTLLEMRRMKTDLDFFKNKNSALNRSPDQPPPLRPPRTPPYQPKPKQLPGLPEESSNDRPKIPPRPPNSRKSSVSSTNGNNDQLYDDYELVTDITSPFPKDTPGDVMKAVREVLAKKEMELQEKTQELSHWKKQYETVKKENESLKKAAPPVVYEELPDFPQPEGDYLEPNPSNLLPRTLPLRNYTVPQVGEFLRKHELDKYVDIFRANGVDGKFLLALTDEHMSELQMTRLHSLKLTLEVKKLELPPLPL</sequence>
<dbReference type="PANTHER" id="PTHR14454">
    <property type="entry name" value="GRB2-ASSOCIATED AND REGULATOR OF MAPK PROTEIN FAMILY MEMBER"/>
    <property type="match status" value="1"/>
</dbReference>
<dbReference type="PROSITE" id="PS50105">
    <property type="entry name" value="SAM_DOMAIN"/>
    <property type="match status" value="1"/>
</dbReference>
<dbReference type="Proteomes" id="UP000007110">
    <property type="component" value="Unassembled WGS sequence"/>
</dbReference>
<evidence type="ECO:0000256" key="2">
    <source>
        <dbReference type="SAM" id="MobiDB-lite"/>
    </source>
</evidence>
<dbReference type="EnsemblMetazoa" id="XM_011679170">
    <property type="protein sequence ID" value="XP_011677472"/>
    <property type="gene ID" value="LOC100888972"/>
</dbReference>
<keyword evidence="1" id="KW-0175">Coiled coil</keyword>
<evidence type="ECO:0000313" key="4">
    <source>
        <dbReference type="EnsemblMetazoa" id="XP_011677472"/>
    </source>
</evidence>
<feature type="domain" description="SAM" evidence="3">
    <location>
        <begin position="575"/>
        <end position="620"/>
    </location>
</feature>
<dbReference type="RefSeq" id="XP_011677472.2">
    <property type="nucleotide sequence ID" value="XM_011679170.2"/>
</dbReference>
<proteinExistence type="predicted"/>
<feature type="compositionally biased region" description="Basic and acidic residues" evidence="2">
    <location>
        <begin position="39"/>
        <end position="48"/>
    </location>
</feature>
<accession>A0A7M7LWD2</accession>
<evidence type="ECO:0000313" key="5">
    <source>
        <dbReference type="Proteomes" id="UP000007110"/>
    </source>
</evidence>
<dbReference type="OrthoDB" id="10064104at2759"/>
<organism evidence="4 5">
    <name type="scientific">Strongylocentrotus purpuratus</name>
    <name type="common">Purple sea urchin</name>
    <dbReference type="NCBI Taxonomy" id="7668"/>
    <lineage>
        <taxon>Eukaryota</taxon>
        <taxon>Metazoa</taxon>
        <taxon>Echinodermata</taxon>
        <taxon>Eleutherozoa</taxon>
        <taxon>Echinozoa</taxon>
        <taxon>Echinoidea</taxon>
        <taxon>Euechinoidea</taxon>
        <taxon>Echinacea</taxon>
        <taxon>Camarodonta</taxon>
        <taxon>Echinidea</taxon>
        <taxon>Strongylocentrotidae</taxon>
        <taxon>Strongylocentrotus</taxon>
    </lineage>
</organism>
<feature type="compositionally biased region" description="Pro residues" evidence="2">
    <location>
        <begin position="418"/>
        <end position="433"/>
    </location>
</feature>
<evidence type="ECO:0000259" key="3">
    <source>
        <dbReference type="PROSITE" id="PS50105"/>
    </source>
</evidence>
<feature type="region of interest" description="Disordered" evidence="2">
    <location>
        <begin position="410"/>
        <end position="475"/>
    </location>
</feature>
<name>A0A7M7LWD2_STRPU</name>
<dbReference type="Gene3D" id="1.10.150.50">
    <property type="entry name" value="Transcription Factor, Ets-1"/>
    <property type="match status" value="1"/>
</dbReference>
<dbReference type="CDD" id="cd09487">
    <property type="entry name" value="SAM_superfamily"/>
    <property type="match status" value="1"/>
</dbReference>
<dbReference type="GeneID" id="100888972"/>
<reference evidence="5" key="1">
    <citation type="submission" date="2015-02" db="EMBL/GenBank/DDBJ databases">
        <title>Genome sequencing for Strongylocentrotus purpuratus.</title>
        <authorList>
            <person name="Murali S."/>
            <person name="Liu Y."/>
            <person name="Vee V."/>
            <person name="English A."/>
            <person name="Wang M."/>
            <person name="Skinner E."/>
            <person name="Han Y."/>
            <person name="Muzny D.M."/>
            <person name="Worley K.C."/>
            <person name="Gibbs R.A."/>
        </authorList>
    </citation>
    <scope>NUCLEOTIDE SEQUENCE</scope>
</reference>
<evidence type="ECO:0000256" key="1">
    <source>
        <dbReference type="SAM" id="Coils"/>
    </source>
</evidence>
<feature type="coiled-coil region" evidence="1">
    <location>
        <begin position="497"/>
        <end position="538"/>
    </location>
</feature>
<feature type="compositionally biased region" description="Polar residues" evidence="2">
    <location>
        <begin position="1"/>
        <end position="24"/>
    </location>
</feature>
<dbReference type="InParanoid" id="A0A7M7LWD2"/>
<dbReference type="InterPro" id="IPR001660">
    <property type="entry name" value="SAM"/>
</dbReference>
<dbReference type="PANTHER" id="PTHR14454:SF11">
    <property type="entry name" value="SERRANO, ISOFORM F"/>
    <property type="match status" value="1"/>
</dbReference>
<feature type="region of interest" description="Disordered" evidence="2">
    <location>
        <begin position="1"/>
        <end position="66"/>
    </location>
</feature>
<reference evidence="4" key="2">
    <citation type="submission" date="2021-01" db="UniProtKB">
        <authorList>
            <consortium name="EnsemblMetazoa"/>
        </authorList>
    </citation>
    <scope>IDENTIFICATION</scope>
</reference>